<evidence type="ECO:0000313" key="3">
    <source>
        <dbReference type="Proteomes" id="UP000095280"/>
    </source>
</evidence>
<evidence type="ECO:0000256" key="1">
    <source>
        <dbReference type="SAM" id="MobiDB-lite"/>
    </source>
</evidence>
<evidence type="ECO:0000313" key="4">
    <source>
        <dbReference type="WBParaSite" id="maker-uti_cns_0048243-snap-gene-0.4-mRNA-1"/>
    </source>
</evidence>
<sequence>MGSCCCKTLLEEIGEADRLLQSPVSNEPYGFRTSRAGTWDPTAANGNGLGAFGSYGERAGPDEDLNMALAQILDSVSVQVIDVAAVADVANRPLDSSELAKRSHALLTAARERLESPSSSNSDIRRSLPVSGASGGGLQLLLIDDADVSGGGAARRATVPRPDDLRLSADTSARAAVAVADIGVSPPEDLLAAMGPNASGAGASGAGASGAGASGWRSGAGALVLAPLVLAPLVLAPLVLAPLVLAPLVLAPLVLAPLVLAPLVLASGAGASATGASGSKNFDPYQKSPAWPMSSGLKEPRDMRQPISVGLVQSTDMRQPISVGLVQSTDMRQPISIGLVQSTDMRQPISNRGQKRHRSPEPAQIQQRNDYQLGVDKVEVQDGFSWWTCLQLDLSLDNSRPHACIQTKLASAYGLNWANFRLEVVAEPPAISQRPPSTLENGGCCCCCWTTEPPSPPVAAELMPSASPLRPGLDCRSSVAVAAAAAAEEFEFEAIWYSGVLTSLRRELHRLEAAAFPGRGSFRHRRCRGGLGSQHPPVPPTLTASYVVGSVDAATCWSPTAGPEQHQRHRGRRGQQQQQRGTAGPAVELLACGVDVVVVSVWRRYAKENSDSAEPGRAAAVPGLQGGLEAGAGRSERPRDDHRAAAAVNADGIGGQGSQAVDNLGVLPDVVVHRLDLQQSPAGLLVFVLHFNGDGRRAGQPASAGVARDAAVDGSHAEDVAWPRLAAELARPAVELEAPLRLQRLVAGRDDYVIDGSGRQTALVVGVECSHGANLATNQRILHHSEAVVGLLKLRSIVVQIVDCDEHASVGWPIPTPTCAAAPRGPWPPGEQLASLSVQMKGVRISRRLQRVGDARVLALVLVVSFDYADPVVLWRGVFSGRWNWNTGFWKRGGLSFRSETRNRTTAVPLRPPPSRQTMISWTLPVKRSLGAEHKAAALMAGEVPRRQRRGQVVAEDKSTAAAALRVFNTAAQAGQMGIAVLDLHPSHRNIDLAAPVRQLVGIQLVLQLHQTGPVRLIGNIKMSDFSKTGVSSLMSNTSTVMDRVPVRCGRPLSTARRRSEALFVFSTTGLLLLFSSANENSSSSDSRRSHGSESRQHGLTYRWISGSRQRLSRSTRTERRSTMVDPAGVSSLMLIGAVTCAALLVASSSDRETKASRSWLSFIWELAWSGHLC</sequence>
<keyword evidence="2" id="KW-0472">Membrane</keyword>
<feature type="region of interest" description="Disordered" evidence="1">
    <location>
        <begin position="271"/>
        <end position="299"/>
    </location>
</feature>
<dbReference type="WBParaSite" id="maker-uti_cns_0048243-snap-gene-0.4-mRNA-1">
    <property type="protein sequence ID" value="maker-uti_cns_0048243-snap-gene-0.4-mRNA-1"/>
    <property type="gene ID" value="maker-uti_cns_0048243-snap-gene-0.4"/>
</dbReference>
<keyword evidence="2" id="KW-1133">Transmembrane helix</keyword>
<keyword evidence="3" id="KW-1185">Reference proteome</keyword>
<name>A0A1I8JI53_9PLAT</name>
<feature type="transmembrane region" description="Helical" evidence="2">
    <location>
        <begin position="249"/>
        <end position="271"/>
    </location>
</feature>
<dbReference type="AlphaFoldDB" id="A0A1I8JI53"/>
<feature type="region of interest" description="Disordered" evidence="1">
    <location>
        <begin position="348"/>
        <end position="369"/>
    </location>
</feature>
<reference evidence="4" key="1">
    <citation type="submission" date="2016-11" db="UniProtKB">
        <authorList>
            <consortium name="WormBaseParasite"/>
        </authorList>
    </citation>
    <scope>IDENTIFICATION</scope>
</reference>
<protein>
    <submittedName>
        <fullName evidence="4">Protein kinase domain-containing protein</fullName>
    </submittedName>
</protein>
<feature type="compositionally biased region" description="Basic and acidic residues" evidence="1">
    <location>
        <begin position="634"/>
        <end position="644"/>
    </location>
</feature>
<feature type="region of interest" description="Disordered" evidence="1">
    <location>
        <begin position="608"/>
        <end position="644"/>
    </location>
</feature>
<accession>A0A1I8JI53</accession>
<evidence type="ECO:0000256" key="2">
    <source>
        <dbReference type="SAM" id="Phobius"/>
    </source>
</evidence>
<organism evidence="3 4">
    <name type="scientific">Macrostomum lignano</name>
    <dbReference type="NCBI Taxonomy" id="282301"/>
    <lineage>
        <taxon>Eukaryota</taxon>
        <taxon>Metazoa</taxon>
        <taxon>Spiralia</taxon>
        <taxon>Lophotrochozoa</taxon>
        <taxon>Platyhelminthes</taxon>
        <taxon>Rhabditophora</taxon>
        <taxon>Macrostomorpha</taxon>
        <taxon>Macrostomida</taxon>
        <taxon>Macrostomidae</taxon>
        <taxon>Macrostomum</taxon>
    </lineage>
</organism>
<dbReference type="Proteomes" id="UP000095280">
    <property type="component" value="Unplaced"/>
</dbReference>
<feature type="region of interest" description="Disordered" evidence="1">
    <location>
        <begin position="557"/>
        <end position="584"/>
    </location>
</feature>
<keyword evidence="2" id="KW-0812">Transmembrane</keyword>
<proteinExistence type="predicted"/>
<feature type="transmembrane region" description="Helical" evidence="2">
    <location>
        <begin position="222"/>
        <end position="243"/>
    </location>
</feature>